<organism evidence="4 5">
    <name type="scientific">Candidatus Buchananbacteria bacterium RIFCSPLOWO2_01_FULL_46_12</name>
    <dbReference type="NCBI Taxonomy" id="1797546"/>
    <lineage>
        <taxon>Bacteria</taxon>
        <taxon>Candidatus Buchananiibacteriota</taxon>
    </lineage>
</organism>
<evidence type="ECO:0000256" key="1">
    <source>
        <dbReference type="SAM" id="Phobius"/>
    </source>
</evidence>
<feature type="domain" description="DUF3048" evidence="3">
    <location>
        <begin position="238"/>
        <end position="338"/>
    </location>
</feature>
<keyword evidence="1" id="KW-0472">Membrane</keyword>
<protein>
    <recommendedName>
        <fullName evidence="6">DUF3048 domain-containing protein</fullName>
    </recommendedName>
</protein>
<accession>A0A1G1YN12</accession>
<dbReference type="AlphaFoldDB" id="A0A1G1YN12"/>
<dbReference type="Proteomes" id="UP000176512">
    <property type="component" value="Unassembled WGS sequence"/>
</dbReference>
<dbReference type="SUPFAM" id="SSF159774">
    <property type="entry name" value="YerB-like"/>
    <property type="match status" value="1"/>
</dbReference>
<feature type="transmembrane region" description="Helical" evidence="1">
    <location>
        <begin position="12"/>
        <end position="34"/>
    </location>
</feature>
<feature type="domain" description="DUF3048" evidence="2">
    <location>
        <begin position="59"/>
        <end position="199"/>
    </location>
</feature>
<comment type="caution">
    <text evidence="4">The sequence shown here is derived from an EMBL/GenBank/DDBJ whole genome shotgun (WGS) entry which is preliminary data.</text>
</comment>
<dbReference type="Pfam" id="PF11258">
    <property type="entry name" value="DUF3048"/>
    <property type="match status" value="1"/>
</dbReference>
<keyword evidence="1" id="KW-1133">Transmembrane helix</keyword>
<dbReference type="InterPro" id="IPR021416">
    <property type="entry name" value="DUF3048_N"/>
</dbReference>
<gene>
    <name evidence="4" type="ORF">A3A24_00175</name>
</gene>
<evidence type="ECO:0000313" key="4">
    <source>
        <dbReference type="EMBL" id="OGY53745.1"/>
    </source>
</evidence>
<sequence>MKLNSSDKLKLAVLLIVAWFFLFTAAVFFIVGAFNSNQAMLPVQPIASPAPKYYRQLDGLPVSQEKMAVKPIAVILENHFEARPVSGLESASLVYEMVVEGDITRFLAIFDPEVKAKKIGPVRSVRPFLVELAEDWGAVLFHAGGSDDAMYKLTYSDIDNVNEISADGIYFWRDTSRSRPHNLYTSIDLIKRAIQAKEFDPIADFSPWLFKDDESQESRQQTASSTEIIVDFLGNPLYQVAYQYNPKANDYTRYLNGQVHKTDQGIILKTRNIIVQHVKSKILDDYGRRQINLGGHGLAEVYQDGKEIFGRWQRVDKRTRFYDLAGKEIEFNRGVIWVELVFD</sequence>
<reference evidence="4 5" key="1">
    <citation type="journal article" date="2016" name="Nat. Commun.">
        <title>Thousands of microbial genomes shed light on interconnected biogeochemical processes in an aquifer system.</title>
        <authorList>
            <person name="Anantharaman K."/>
            <person name="Brown C.T."/>
            <person name="Hug L.A."/>
            <person name="Sharon I."/>
            <person name="Castelle C.J."/>
            <person name="Probst A.J."/>
            <person name="Thomas B.C."/>
            <person name="Singh A."/>
            <person name="Wilkins M.J."/>
            <person name="Karaoz U."/>
            <person name="Brodie E.L."/>
            <person name="Williams K.H."/>
            <person name="Hubbard S.S."/>
            <person name="Banfield J.F."/>
        </authorList>
    </citation>
    <scope>NUCLEOTIDE SEQUENCE [LARGE SCALE GENOMIC DNA]</scope>
</reference>
<dbReference type="EMBL" id="MHIP01000048">
    <property type="protein sequence ID" value="OGY53745.1"/>
    <property type="molecule type" value="Genomic_DNA"/>
</dbReference>
<dbReference type="InterPro" id="IPR023158">
    <property type="entry name" value="YerB-like_sf"/>
</dbReference>
<dbReference type="InterPro" id="IPR035328">
    <property type="entry name" value="DUF3048_C"/>
</dbReference>
<evidence type="ECO:0000313" key="5">
    <source>
        <dbReference type="Proteomes" id="UP000176512"/>
    </source>
</evidence>
<proteinExistence type="predicted"/>
<keyword evidence="1" id="KW-0812">Transmembrane</keyword>
<evidence type="ECO:0000259" key="3">
    <source>
        <dbReference type="Pfam" id="PF17479"/>
    </source>
</evidence>
<evidence type="ECO:0000259" key="2">
    <source>
        <dbReference type="Pfam" id="PF11258"/>
    </source>
</evidence>
<dbReference type="Pfam" id="PF17479">
    <property type="entry name" value="DUF3048_C"/>
    <property type="match status" value="1"/>
</dbReference>
<name>A0A1G1YN12_9BACT</name>
<dbReference type="Gene3D" id="3.50.90.10">
    <property type="entry name" value="YerB-like"/>
    <property type="match status" value="1"/>
</dbReference>
<evidence type="ECO:0008006" key="6">
    <source>
        <dbReference type="Google" id="ProtNLM"/>
    </source>
</evidence>